<dbReference type="Proteomes" id="UP000268093">
    <property type="component" value="Unassembled WGS sequence"/>
</dbReference>
<evidence type="ECO:0000313" key="2">
    <source>
        <dbReference type="Proteomes" id="UP000268093"/>
    </source>
</evidence>
<proteinExistence type="predicted"/>
<accession>A0A433DDW0</accession>
<dbReference type="OrthoDB" id="248923at2759"/>
<comment type="caution">
    <text evidence="1">The sequence shown here is derived from an EMBL/GenBank/DDBJ whole genome shotgun (WGS) entry which is preliminary data.</text>
</comment>
<keyword evidence="2" id="KW-1185">Reference proteome</keyword>
<evidence type="ECO:0008006" key="3">
    <source>
        <dbReference type="Google" id="ProtNLM"/>
    </source>
</evidence>
<dbReference type="EMBL" id="RBNI01002701">
    <property type="protein sequence ID" value="RUP49017.1"/>
    <property type="molecule type" value="Genomic_DNA"/>
</dbReference>
<name>A0A433DDW0_9FUNG</name>
<protein>
    <recommendedName>
        <fullName evidence="3">Protein kinase domain-containing protein</fullName>
    </recommendedName>
</protein>
<sequence length="62" mass="6899">MNLNPVFVSFVYPRYFGSYLKDSNLWIIMEYCAGGSCSDLSLVGKDRSFGNRMLGATKGLHA</sequence>
<reference evidence="1 2" key="1">
    <citation type="journal article" date="2018" name="New Phytol.">
        <title>Phylogenomics of Endogonaceae and evolution of mycorrhizas within Mucoromycota.</title>
        <authorList>
            <person name="Chang Y."/>
            <person name="Desiro A."/>
            <person name="Na H."/>
            <person name="Sandor L."/>
            <person name="Lipzen A."/>
            <person name="Clum A."/>
            <person name="Barry K."/>
            <person name="Grigoriev I.V."/>
            <person name="Martin F.M."/>
            <person name="Stajich J.E."/>
            <person name="Smith M.E."/>
            <person name="Bonito G."/>
            <person name="Spatafora J.W."/>
        </authorList>
    </citation>
    <scope>NUCLEOTIDE SEQUENCE [LARGE SCALE GENOMIC DNA]</scope>
    <source>
        <strain evidence="1 2">GMNB39</strain>
    </source>
</reference>
<organism evidence="1 2">
    <name type="scientific">Jimgerdemannia flammicorona</name>
    <dbReference type="NCBI Taxonomy" id="994334"/>
    <lineage>
        <taxon>Eukaryota</taxon>
        <taxon>Fungi</taxon>
        <taxon>Fungi incertae sedis</taxon>
        <taxon>Mucoromycota</taxon>
        <taxon>Mucoromycotina</taxon>
        <taxon>Endogonomycetes</taxon>
        <taxon>Endogonales</taxon>
        <taxon>Endogonaceae</taxon>
        <taxon>Jimgerdemannia</taxon>
    </lineage>
</organism>
<dbReference type="AlphaFoldDB" id="A0A433DDW0"/>
<gene>
    <name evidence="1" type="ORF">BC936DRAFT_143471</name>
</gene>
<evidence type="ECO:0000313" key="1">
    <source>
        <dbReference type="EMBL" id="RUP49017.1"/>
    </source>
</evidence>